<name>A0AAD7IDY7_9AGAR</name>
<evidence type="ECO:0008006" key="3">
    <source>
        <dbReference type="Google" id="ProtNLM"/>
    </source>
</evidence>
<keyword evidence="2" id="KW-1185">Reference proteome</keyword>
<dbReference type="InterPro" id="IPR036047">
    <property type="entry name" value="F-box-like_dom_sf"/>
</dbReference>
<sequence>MGASLSRPSSFSPAESFDAATPSLVVQKLPSSMRTWRVLNVRRKIGAAFTRTPLATTDNTVVSIPREGRPLLDADLQDTGRGNNLRNSACQTGTTYQLPMELWDRVLTLLSDSDLVSAAAVSW</sequence>
<comment type="caution">
    <text evidence="1">The sequence shown here is derived from an EMBL/GenBank/DDBJ whole genome shotgun (WGS) entry which is preliminary data.</text>
</comment>
<protein>
    <recommendedName>
        <fullName evidence="3">F-box domain-containing protein</fullName>
    </recommendedName>
</protein>
<gene>
    <name evidence="1" type="ORF">B0H16DRAFT_1465280</name>
</gene>
<accession>A0AAD7IDY7</accession>
<organism evidence="1 2">
    <name type="scientific">Mycena metata</name>
    <dbReference type="NCBI Taxonomy" id="1033252"/>
    <lineage>
        <taxon>Eukaryota</taxon>
        <taxon>Fungi</taxon>
        <taxon>Dikarya</taxon>
        <taxon>Basidiomycota</taxon>
        <taxon>Agaricomycotina</taxon>
        <taxon>Agaricomycetes</taxon>
        <taxon>Agaricomycetidae</taxon>
        <taxon>Agaricales</taxon>
        <taxon>Marasmiineae</taxon>
        <taxon>Mycenaceae</taxon>
        <taxon>Mycena</taxon>
    </lineage>
</organism>
<dbReference type="AlphaFoldDB" id="A0AAD7IDY7"/>
<reference evidence="1" key="1">
    <citation type="submission" date="2023-03" db="EMBL/GenBank/DDBJ databases">
        <title>Massive genome expansion in bonnet fungi (Mycena s.s.) driven by repeated elements and novel gene families across ecological guilds.</title>
        <authorList>
            <consortium name="Lawrence Berkeley National Laboratory"/>
            <person name="Harder C.B."/>
            <person name="Miyauchi S."/>
            <person name="Viragh M."/>
            <person name="Kuo A."/>
            <person name="Thoen E."/>
            <person name="Andreopoulos B."/>
            <person name="Lu D."/>
            <person name="Skrede I."/>
            <person name="Drula E."/>
            <person name="Henrissat B."/>
            <person name="Morin E."/>
            <person name="Kohler A."/>
            <person name="Barry K."/>
            <person name="LaButti K."/>
            <person name="Morin E."/>
            <person name="Salamov A."/>
            <person name="Lipzen A."/>
            <person name="Mereny Z."/>
            <person name="Hegedus B."/>
            <person name="Baldrian P."/>
            <person name="Stursova M."/>
            <person name="Weitz H."/>
            <person name="Taylor A."/>
            <person name="Grigoriev I.V."/>
            <person name="Nagy L.G."/>
            <person name="Martin F."/>
            <person name="Kauserud H."/>
        </authorList>
    </citation>
    <scope>NUCLEOTIDE SEQUENCE</scope>
    <source>
        <strain evidence="1">CBHHK182m</strain>
    </source>
</reference>
<evidence type="ECO:0000313" key="1">
    <source>
        <dbReference type="EMBL" id="KAJ7739610.1"/>
    </source>
</evidence>
<proteinExistence type="predicted"/>
<dbReference type="SUPFAM" id="SSF81383">
    <property type="entry name" value="F-box domain"/>
    <property type="match status" value="1"/>
</dbReference>
<dbReference type="EMBL" id="JARKIB010000106">
    <property type="protein sequence ID" value="KAJ7739610.1"/>
    <property type="molecule type" value="Genomic_DNA"/>
</dbReference>
<dbReference type="Proteomes" id="UP001215598">
    <property type="component" value="Unassembled WGS sequence"/>
</dbReference>
<dbReference type="CDD" id="cd09917">
    <property type="entry name" value="F-box_SF"/>
    <property type="match status" value="1"/>
</dbReference>
<evidence type="ECO:0000313" key="2">
    <source>
        <dbReference type="Proteomes" id="UP001215598"/>
    </source>
</evidence>